<evidence type="ECO:0000313" key="3">
    <source>
        <dbReference type="Proteomes" id="UP000523863"/>
    </source>
</evidence>
<dbReference type="Proteomes" id="UP000523863">
    <property type="component" value="Unassembled WGS sequence"/>
</dbReference>
<dbReference type="EMBL" id="JACHBL010000001">
    <property type="protein sequence ID" value="MBB5597538.1"/>
    <property type="molecule type" value="Genomic_DNA"/>
</dbReference>
<feature type="region of interest" description="Disordered" evidence="1">
    <location>
        <begin position="1"/>
        <end position="37"/>
    </location>
</feature>
<evidence type="ECO:0000256" key="1">
    <source>
        <dbReference type="SAM" id="MobiDB-lite"/>
    </source>
</evidence>
<dbReference type="AlphaFoldDB" id="A0A7W8Y9N8"/>
<reference evidence="2 3" key="1">
    <citation type="submission" date="2020-08" db="EMBL/GenBank/DDBJ databases">
        <title>Sequencing the genomes of 1000 actinobacteria strains.</title>
        <authorList>
            <person name="Klenk H.-P."/>
        </authorList>
    </citation>
    <scope>NUCLEOTIDE SEQUENCE [LARGE SCALE GENOMIC DNA]</scope>
    <source>
        <strain evidence="2 3">DSM 23694</strain>
    </source>
</reference>
<organism evidence="2 3">
    <name type="scientific">Neomicrococcus lactis</name>
    <dbReference type="NCBI Taxonomy" id="732241"/>
    <lineage>
        <taxon>Bacteria</taxon>
        <taxon>Bacillati</taxon>
        <taxon>Actinomycetota</taxon>
        <taxon>Actinomycetes</taxon>
        <taxon>Micrococcales</taxon>
        <taxon>Micrococcaceae</taxon>
        <taxon>Neomicrococcus</taxon>
    </lineage>
</organism>
<name>A0A7W8Y9N8_9MICC</name>
<accession>A0A7W8Y9N8</accession>
<keyword evidence="3" id="KW-1185">Reference proteome</keyword>
<protein>
    <submittedName>
        <fullName evidence="2">Uncharacterized protein</fullName>
    </submittedName>
</protein>
<sequence length="37" mass="3871">MVLGAHPTTSERVNGKAHKQESSQAGKYLGGNFLVTG</sequence>
<proteinExistence type="predicted"/>
<gene>
    <name evidence="2" type="ORF">BKA12_000618</name>
</gene>
<evidence type="ECO:0000313" key="2">
    <source>
        <dbReference type="EMBL" id="MBB5597538.1"/>
    </source>
</evidence>
<comment type="caution">
    <text evidence="2">The sequence shown here is derived from an EMBL/GenBank/DDBJ whole genome shotgun (WGS) entry which is preliminary data.</text>
</comment>